<sequence length="152" mass="16161">MSNHTVPATAEGMPASMHRAVLIRAAACAPSTIVGSVADVFAAIPSWMALKIEVHRDAAAELGRRTRELDALTRASSAIDPEAPPAWFLEAEQARDFAGFREAEAMKALLAERPRSLNDVQDRARYLVGIDTFQGQGAMIAALLASMTGGEA</sequence>
<protein>
    <submittedName>
        <fullName evidence="1">Uncharacterized protein</fullName>
    </submittedName>
</protein>
<proteinExistence type="predicted"/>
<dbReference type="EMBL" id="CP113520">
    <property type="protein sequence ID" value="WAJ28918.1"/>
    <property type="molecule type" value="Genomic_DNA"/>
</dbReference>
<evidence type="ECO:0000313" key="2">
    <source>
        <dbReference type="Proteomes" id="UP001163223"/>
    </source>
</evidence>
<gene>
    <name evidence="1" type="ORF">OXU80_01295</name>
</gene>
<accession>A0ACD4NQ83</accession>
<name>A0ACD4NQ83_9HYPH</name>
<evidence type="ECO:0000313" key="1">
    <source>
        <dbReference type="EMBL" id="WAJ28918.1"/>
    </source>
</evidence>
<dbReference type="Proteomes" id="UP001163223">
    <property type="component" value="Chromosome"/>
</dbReference>
<reference evidence="1" key="1">
    <citation type="submission" date="2022-11" db="EMBL/GenBank/DDBJ databases">
        <title>beta-Carotene-producing bacterium, Jeongeuplla avenae sp. nov., alleviates the salt stress of Arabidopsis seedlings.</title>
        <authorList>
            <person name="Jiang L."/>
            <person name="Lee J."/>
        </authorList>
    </citation>
    <scope>NUCLEOTIDE SEQUENCE</scope>
    <source>
        <strain evidence="1">DY_R2A_6</strain>
    </source>
</reference>
<organism evidence="1 2">
    <name type="scientific">Antarcticirhabdus aurantiaca</name>
    <dbReference type="NCBI Taxonomy" id="2606717"/>
    <lineage>
        <taxon>Bacteria</taxon>
        <taxon>Pseudomonadati</taxon>
        <taxon>Pseudomonadota</taxon>
        <taxon>Alphaproteobacteria</taxon>
        <taxon>Hyphomicrobiales</taxon>
        <taxon>Aurantimonadaceae</taxon>
        <taxon>Antarcticirhabdus</taxon>
    </lineage>
</organism>
<keyword evidence="2" id="KW-1185">Reference proteome</keyword>